<organism evidence="1 2">
    <name type="scientific">Armadillidium nasatum</name>
    <dbReference type="NCBI Taxonomy" id="96803"/>
    <lineage>
        <taxon>Eukaryota</taxon>
        <taxon>Metazoa</taxon>
        <taxon>Ecdysozoa</taxon>
        <taxon>Arthropoda</taxon>
        <taxon>Crustacea</taxon>
        <taxon>Multicrustacea</taxon>
        <taxon>Malacostraca</taxon>
        <taxon>Eumalacostraca</taxon>
        <taxon>Peracarida</taxon>
        <taxon>Isopoda</taxon>
        <taxon>Oniscidea</taxon>
        <taxon>Crinocheta</taxon>
        <taxon>Armadillidiidae</taxon>
        <taxon>Armadillidium</taxon>
    </lineage>
</organism>
<comment type="caution">
    <text evidence="1">The sequence shown here is derived from an EMBL/GenBank/DDBJ whole genome shotgun (WGS) entry which is preliminary data.</text>
</comment>
<accession>A0A5N5SHK7</accession>
<dbReference type="AlphaFoldDB" id="A0A5N5SHK7"/>
<proteinExistence type="predicted"/>
<reference evidence="1 2" key="1">
    <citation type="journal article" date="2019" name="PLoS Biol.">
        <title>Sex chromosomes control vertical transmission of feminizing Wolbachia symbionts in an isopod.</title>
        <authorList>
            <person name="Becking T."/>
            <person name="Chebbi M.A."/>
            <person name="Giraud I."/>
            <person name="Moumen B."/>
            <person name="Laverre T."/>
            <person name="Caubet Y."/>
            <person name="Peccoud J."/>
            <person name="Gilbert C."/>
            <person name="Cordaux R."/>
        </authorList>
    </citation>
    <scope>NUCLEOTIDE SEQUENCE [LARGE SCALE GENOMIC DNA]</scope>
    <source>
        <strain evidence="1">ANa2</strain>
        <tissue evidence="1">Whole body excluding digestive tract and cuticle</tissue>
    </source>
</reference>
<dbReference type="EMBL" id="SEYY01025008">
    <property type="protein sequence ID" value="KAB7493734.1"/>
    <property type="molecule type" value="Genomic_DNA"/>
</dbReference>
<sequence length="117" mass="13301">MAMRFFQIDLLPESIPEDRAASQMHGIPFAAVLLNKKNKKNWQDLQREQDDLGASQTIEAMVKHQMEVLKRVRLNNETIVFCRENGKAGLYNQSLQNDNEGIFGMAEGGMIKKPNIP</sequence>
<gene>
    <name evidence="1" type="ORF">Anas_10424</name>
</gene>
<evidence type="ECO:0000313" key="2">
    <source>
        <dbReference type="Proteomes" id="UP000326759"/>
    </source>
</evidence>
<dbReference type="Proteomes" id="UP000326759">
    <property type="component" value="Unassembled WGS sequence"/>
</dbReference>
<name>A0A5N5SHK7_9CRUS</name>
<keyword evidence="2" id="KW-1185">Reference proteome</keyword>
<protein>
    <submittedName>
        <fullName evidence="1">Uncharacterized protein</fullName>
    </submittedName>
</protein>
<evidence type="ECO:0000313" key="1">
    <source>
        <dbReference type="EMBL" id="KAB7493734.1"/>
    </source>
</evidence>